<sequence>MASELQRVHFVIVYRPPNSLTGDDDLFIDALTVLCSSQRNLVLLGDFNVDLSRVNHVTKNHNAVKFMDFFKAFGLSQYVSKPTRGESILDLILATQSIVSHVEILPPFASSDHNMISFKLNAPLSTVQPLLLPDFYSADFSGLNFYLSRIDWWKIFQGYTSVDDMYERFCRAVYAGLSKYVPFCCPKTSEYLYPSHIRNLLSQKTRLFHSLANPLSHPLFKKVCTDIEHHIKKFLASREHTLARSSNRRLFFSYIRGKMKSSGKLPSLIDGTGQILACDSEKADALGDYFSSVFSTHTSPSAENVCSSLFLSTTFDRIVPVDHLEVLKHLKALKPSCSATIDGIPQIIYKKCADVLTKPLVMMFDTSLLFGEIPAAWKEAIVTAIPKTNNSNEIINFRPISILPSPVKILEKILRERLLASFTRLGVIPPEQHGFTHGASTTTQLIDTAYDLNLALNSGKSIDVIYIDLSKAFDRVNHSKLLYRLEQIGVENYLLKWLSSYLSNRHMYVKVENSFSRRYPCPSGVPQGGVLSPLLFLAYCHDLPSVLKTHTAVSVQMYADDIKIYGSYNEDDRMVIHEALSHSLSKLMEWSNVWELPVNLAKTKVLHIEPGLAEIVRFVEYEDFLKLVSVVLMLFSSVSC</sequence>
<comment type="caution">
    <text evidence="2">The sequence shown here is derived from an EMBL/GenBank/DDBJ whole genome shotgun (WGS) entry which is preliminary data.</text>
</comment>
<dbReference type="InterPro" id="IPR000477">
    <property type="entry name" value="RT_dom"/>
</dbReference>
<organism evidence="2 3">
    <name type="scientific">Ancylostoma ceylanicum</name>
    <dbReference type="NCBI Taxonomy" id="53326"/>
    <lineage>
        <taxon>Eukaryota</taxon>
        <taxon>Metazoa</taxon>
        <taxon>Ecdysozoa</taxon>
        <taxon>Nematoda</taxon>
        <taxon>Chromadorea</taxon>
        <taxon>Rhabditida</taxon>
        <taxon>Rhabditina</taxon>
        <taxon>Rhabditomorpha</taxon>
        <taxon>Strongyloidea</taxon>
        <taxon>Ancylostomatidae</taxon>
        <taxon>Ancylostomatinae</taxon>
        <taxon>Ancylostoma</taxon>
    </lineage>
</organism>
<dbReference type="PANTHER" id="PTHR33395">
    <property type="entry name" value="TRANSCRIPTASE, PUTATIVE-RELATED-RELATED"/>
    <property type="match status" value="1"/>
</dbReference>
<dbReference type="Pfam" id="PF14529">
    <property type="entry name" value="Exo_endo_phos_2"/>
    <property type="match status" value="1"/>
</dbReference>
<dbReference type="GO" id="GO:0003824">
    <property type="term" value="F:catalytic activity"/>
    <property type="evidence" value="ECO:0007669"/>
    <property type="project" value="InterPro"/>
</dbReference>
<dbReference type="SUPFAM" id="SSF56219">
    <property type="entry name" value="DNase I-like"/>
    <property type="match status" value="1"/>
</dbReference>
<feature type="domain" description="Reverse transcriptase" evidence="1">
    <location>
        <begin position="366"/>
        <end position="632"/>
    </location>
</feature>
<accession>A0A016WGP4</accession>
<evidence type="ECO:0000313" key="2">
    <source>
        <dbReference type="EMBL" id="EYC38447.1"/>
    </source>
</evidence>
<dbReference type="SUPFAM" id="SSF56672">
    <property type="entry name" value="DNA/RNA polymerases"/>
    <property type="match status" value="1"/>
</dbReference>
<reference evidence="3" key="1">
    <citation type="journal article" date="2015" name="Nat. Genet.">
        <title>The genome and transcriptome of the zoonotic hookworm Ancylostoma ceylanicum identify infection-specific gene families.</title>
        <authorList>
            <person name="Schwarz E.M."/>
            <person name="Hu Y."/>
            <person name="Antoshechkin I."/>
            <person name="Miller M.M."/>
            <person name="Sternberg P.W."/>
            <person name="Aroian R.V."/>
        </authorList>
    </citation>
    <scope>NUCLEOTIDE SEQUENCE</scope>
    <source>
        <strain evidence="3">HY135</strain>
    </source>
</reference>
<dbReference type="Gene3D" id="3.60.10.10">
    <property type="entry name" value="Endonuclease/exonuclease/phosphatase"/>
    <property type="match status" value="1"/>
</dbReference>
<keyword evidence="3" id="KW-1185">Reference proteome</keyword>
<dbReference type="GO" id="GO:0061343">
    <property type="term" value="P:cell adhesion involved in heart morphogenesis"/>
    <property type="evidence" value="ECO:0007669"/>
    <property type="project" value="TreeGrafter"/>
</dbReference>
<evidence type="ECO:0000313" key="3">
    <source>
        <dbReference type="Proteomes" id="UP000024635"/>
    </source>
</evidence>
<dbReference type="OrthoDB" id="5864445at2759"/>
<dbReference type="STRING" id="53326.A0A016WGP4"/>
<proteinExistence type="predicted"/>
<evidence type="ECO:0000259" key="1">
    <source>
        <dbReference type="PROSITE" id="PS50878"/>
    </source>
</evidence>
<dbReference type="InterPro" id="IPR036691">
    <property type="entry name" value="Endo/exonu/phosph_ase_sf"/>
</dbReference>
<dbReference type="InterPro" id="IPR043502">
    <property type="entry name" value="DNA/RNA_pol_sf"/>
</dbReference>
<dbReference type="GO" id="GO:0007508">
    <property type="term" value="P:larval heart development"/>
    <property type="evidence" value="ECO:0007669"/>
    <property type="project" value="TreeGrafter"/>
</dbReference>
<dbReference type="PROSITE" id="PS50878">
    <property type="entry name" value="RT_POL"/>
    <property type="match status" value="1"/>
</dbReference>
<dbReference type="InterPro" id="IPR005135">
    <property type="entry name" value="Endo/exonuclease/phosphatase"/>
</dbReference>
<dbReference type="AlphaFoldDB" id="A0A016WGP4"/>
<name>A0A016WGP4_9BILA</name>
<dbReference type="EMBL" id="JARK01000315">
    <property type="protein sequence ID" value="EYC38447.1"/>
    <property type="molecule type" value="Genomic_DNA"/>
</dbReference>
<dbReference type="Pfam" id="PF00078">
    <property type="entry name" value="RVT_1"/>
    <property type="match status" value="1"/>
</dbReference>
<dbReference type="GO" id="GO:0031012">
    <property type="term" value="C:extracellular matrix"/>
    <property type="evidence" value="ECO:0007669"/>
    <property type="project" value="TreeGrafter"/>
</dbReference>
<gene>
    <name evidence="2" type="primary">Acey_s0715.g1767</name>
    <name evidence="2" type="ORF">Y032_0715g1767</name>
</gene>
<protein>
    <recommendedName>
        <fullName evidence="1">Reverse transcriptase domain-containing protein</fullName>
    </recommendedName>
</protein>
<dbReference type="CDD" id="cd01650">
    <property type="entry name" value="RT_nLTR_like"/>
    <property type="match status" value="1"/>
</dbReference>
<dbReference type="Proteomes" id="UP000024635">
    <property type="component" value="Unassembled WGS sequence"/>
</dbReference>
<dbReference type="PANTHER" id="PTHR33395:SF21">
    <property type="entry name" value="PERICARDIN"/>
    <property type="match status" value="1"/>
</dbReference>